<comment type="caution">
    <text evidence="1">The sequence shown here is derived from an EMBL/GenBank/DDBJ whole genome shotgun (WGS) entry which is preliminary data.</text>
</comment>
<evidence type="ECO:0000313" key="1">
    <source>
        <dbReference type="EMBL" id="OVA16200.1"/>
    </source>
</evidence>
<keyword evidence="2" id="KW-1185">Reference proteome</keyword>
<protein>
    <submittedName>
        <fullName evidence="1">Uncharacterized protein</fullName>
    </submittedName>
</protein>
<evidence type="ECO:0000313" key="2">
    <source>
        <dbReference type="Proteomes" id="UP000195402"/>
    </source>
</evidence>
<proteinExistence type="predicted"/>
<dbReference type="AlphaFoldDB" id="A0A200R0L5"/>
<name>A0A200R0L5_MACCD</name>
<dbReference type="InParanoid" id="A0A200R0L5"/>
<organism evidence="1 2">
    <name type="scientific">Macleaya cordata</name>
    <name type="common">Five-seeded plume-poppy</name>
    <name type="synonym">Bocconia cordata</name>
    <dbReference type="NCBI Taxonomy" id="56857"/>
    <lineage>
        <taxon>Eukaryota</taxon>
        <taxon>Viridiplantae</taxon>
        <taxon>Streptophyta</taxon>
        <taxon>Embryophyta</taxon>
        <taxon>Tracheophyta</taxon>
        <taxon>Spermatophyta</taxon>
        <taxon>Magnoliopsida</taxon>
        <taxon>Ranunculales</taxon>
        <taxon>Papaveraceae</taxon>
        <taxon>Papaveroideae</taxon>
        <taxon>Macleaya</taxon>
    </lineage>
</organism>
<reference evidence="1 2" key="1">
    <citation type="journal article" date="2017" name="Mol. Plant">
        <title>The Genome of Medicinal Plant Macleaya cordata Provides New Insights into Benzylisoquinoline Alkaloids Metabolism.</title>
        <authorList>
            <person name="Liu X."/>
            <person name="Liu Y."/>
            <person name="Huang P."/>
            <person name="Ma Y."/>
            <person name="Qing Z."/>
            <person name="Tang Q."/>
            <person name="Cao H."/>
            <person name="Cheng P."/>
            <person name="Zheng Y."/>
            <person name="Yuan Z."/>
            <person name="Zhou Y."/>
            <person name="Liu J."/>
            <person name="Tang Z."/>
            <person name="Zhuo Y."/>
            <person name="Zhang Y."/>
            <person name="Yu L."/>
            <person name="Huang J."/>
            <person name="Yang P."/>
            <person name="Peng Q."/>
            <person name="Zhang J."/>
            <person name="Jiang W."/>
            <person name="Zhang Z."/>
            <person name="Lin K."/>
            <person name="Ro D.K."/>
            <person name="Chen X."/>
            <person name="Xiong X."/>
            <person name="Shang Y."/>
            <person name="Huang S."/>
            <person name="Zeng J."/>
        </authorList>
    </citation>
    <scope>NUCLEOTIDE SEQUENCE [LARGE SCALE GENOMIC DNA]</scope>
    <source>
        <strain evidence="2">cv. BLH2017</strain>
        <tissue evidence="1">Root</tissue>
    </source>
</reference>
<dbReference type="Proteomes" id="UP000195402">
    <property type="component" value="Unassembled WGS sequence"/>
</dbReference>
<sequence length="108" mass="12622">MKHNVNCIVFMIKHVDIHLILHCIGTSKGLDAIGPIWLFNLKLIRIPALLVKPRLIMSKPLQQNILLIGETHIYNIYAMVLYQLISVRLRELLKRLNDLSFTRMCYIE</sequence>
<gene>
    <name evidence="1" type="ORF">BVC80_951g3</name>
</gene>
<accession>A0A200R0L5</accession>
<dbReference type="EMBL" id="MVGT01000616">
    <property type="protein sequence ID" value="OVA16200.1"/>
    <property type="molecule type" value="Genomic_DNA"/>
</dbReference>